<dbReference type="Proteomes" id="UP000091857">
    <property type="component" value="Chromosome 18"/>
</dbReference>
<proteinExistence type="predicted"/>
<reference evidence="2" key="1">
    <citation type="journal article" date="2016" name="Nat. Biotechnol.">
        <title>Sequencing wild and cultivated cassava and related species reveals extensive interspecific hybridization and genetic diversity.</title>
        <authorList>
            <person name="Bredeson J.V."/>
            <person name="Lyons J.B."/>
            <person name="Prochnik S.E."/>
            <person name="Wu G.A."/>
            <person name="Ha C.M."/>
            <person name="Edsinger-Gonzales E."/>
            <person name="Grimwood J."/>
            <person name="Schmutz J."/>
            <person name="Rabbi I.Y."/>
            <person name="Egesi C."/>
            <person name="Nauluvula P."/>
            <person name="Lebot V."/>
            <person name="Ndunguru J."/>
            <person name="Mkamilo G."/>
            <person name="Bart R.S."/>
            <person name="Setter T.L."/>
            <person name="Gleadow R.M."/>
            <person name="Kulakow P."/>
            <person name="Ferguson M.E."/>
            <person name="Rounsley S."/>
            <person name="Rokhsar D.S."/>
        </authorList>
    </citation>
    <scope>NUCLEOTIDE SEQUENCE [LARGE SCALE GENOMIC DNA]</scope>
    <source>
        <strain evidence="2">cv. AM560-2</strain>
    </source>
</reference>
<comment type="caution">
    <text evidence="1">The sequence shown here is derived from an EMBL/GenBank/DDBJ whole genome shotgun (WGS) entry which is preliminary data.</text>
</comment>
<accession>A0ACB7FZ28</accession>
<sequence length="218" mass="24705">MAEKSHSPDTVAVLSLFLLCSIFCNINLIPCVSEEIQNSVVVLADYFVINENRPEHIPTVSARVTSPYGNNLYHNENASHGQFAFTTSEAGNYMACFWLDSHQPQSGTTTLSLDWKIGIAAKDWDSVARKEKIEAISFNFFAFPEGVELDLMRLEGVVQSVHNNVIYLREKEAEMREVSERTNARVAWFSIMSLGVSIAVSVLQLWHLKRYFQKKKLI</sequence>
<protein>
    <submittedName>
        <fullName evidence="1">Uncharacterized protein</fullName>
    </submittedName>
</protein>
<gene>
    <name evidence="1" type="ORF">MANES_18G075700v8</name>
</gene>
<organism evidence="1 2">
    <name type="scientific">Manihot esculenta</name>
    <name type="common">Cassava</name>
    <name type="synonym">Jatropha manihot</name>
    <dbReference type="NCBI Taxonomy" id="3983"/>
    <lineage>
        <taxon>Eukaryota</taxon>
        <taxon>Viridiplantae</taxon>
        <taxon>Streptophyta</taxon>
        <taxon>Embryophyta</taxon>
        <taxon>Tracheophyta</taxon>
        <taxon>Spermatophyta</taxon>
        <taxon>Magnoliopsida</taxon>
        <taxon>eudicotyledons</taxon>
        <taxon>Gunneridae</taxon>
        <taxon>Pentapetalae</taxon>
        <taxon>rosids</taxon>
        <taxon>fabids</taxon>
        <taxon>Malpighiales</taxon>
        <taxon>Euphorbiaceae</taxon>
        <taxon>Crotonoideae</taxon>
        <taxon>Manihoteae</taxon>
        <taxon>Manihot</taxon>
    </lineage>
</organism>
<evidence type="ECO:0000313" key="2">
    <source>
        <dbReference type="Proteomes" id="UP000091857"/>
    </source>
</evidence>
<dbReference type="EMBL" id="CM004404">
    <property type="protein sequence ID" value="KAG8633090.1"/>
    <property type="molecule type" value="Genomic_DNA"/>
</dbReference>
<evidence type="ECO:0000313" key="1">
    <source>
        <dbReference type="EMBL" id="KAG8633090.1"/>
    </source>
</evidence>
<name>A0ACB7FZ28_MANES</name>
<keyword evidence="2" id="KW-1185">Reference proteome</keyword>